<dbReference type="InterPro" id="IPR005123">
    <property type="entry name" value="Oxoglu/Fe-dep_dioxygenase_dom"/>
</dbReference>
<evidence type="ECO:0000259" key="2">
    <source>
        <dbReference type="PROSITE" id="PS51471"/>
    </source>
</evidence>
<feature type="domain" description="Fe2OG dioxygenase" evidence="2">
    <location>
        <begin position="170"/>
        <end position="296"/>
    </location>
</feature>
<dbReference type="GO" id="GO:0016491">
    <property type="term" value="F:oxidoreductase activity"/>
    <property type="evidence" value="ECO:0007669"/>
    <property type="project" value="UniProtKB-KW"/>
</dbReference>
<dbReference type="PANTHER" id="PTHR47990">
    <property type="entry name" value="2-OXOGLUTARATE (2OG) AND FE(II)-DEPENDENT OXYGENASE SUPERFAMILY PROTEIN-RELATED"/>
    <property type="match status" value="1"/>
</dbReference>
<dbReference type="InterPro" id="IPR044861">
    <property type="entry name" value="IPNS-like_FE2OG_OXY"/>
</dbReference>
<reference evidence="3" key="1">
    <citation type="journal article" date="2022" name="IScience">
        <title>Evolution of zygomycete secretomes and the origins of terrestrial fungal ecologies.</title>
        <authorList>
            <person name="Chang Y."/>
            <person name="Wang Y."/>
            <person name="Mondo S."/>
            <person name="Ahrendt S."/>
            <person name="Andreopoulos W."/>
            <person name="Barry K."/>
            <person name="Beard J."/>
            <person name="Benny G.L."/>
            <person name="Blankenship S."/>
            <person name="Bonito G."/>
            <person name="Cuomo C."/>
            <person name="Desiro A."/>
            <person name="Gervers K.A."/>
            <person name="Hundley H."/>
            <person name="Kuo A."/>
            <person name="LaButti K."/>
            <person name="Lang B.F."/>
            <person name="Lipzen A."/>
            <person name="O'Donnell K."/>
            <person name="Pangilinan J."/>
            <person name="Reynolds N."/>
            <person name="Sandor L."/>
            <person name="Smith M.E."/>
            <person name="Tsang A."/>
            <person name="Grigoriev I.V."/>
            <person name="Stajich J.E."/>
            <person name="Spatafora J.W."/>
        </authorList>
    </citation>
    <scope>NUCLEOTIDE SEQUENCE</scope>
    <source>
        <strain evidence="3">RSA 2281</strain>
    </source>
</reference>
<accession>A0AAD5K4F8</accession>
<dbReference type="InterPro" id="IPR050231">
    <property type="entry name" value="Iron_ascorbate_oxido_reductase"/>
</dbReference>
<name>A0AAD5K4F8_9FUNG</name>
<keyword evidence="1" id="KW-0479">Metal-binding</keyword>
<dbReference type="Proteomes" id="UP001209540">
    <property type="component" value="Unassembled WGS sequence"/>
</dbReference>
<keyword evidence="1" id="KW-0408">Iron</keyword>
<dbReference type="Gene3D" id="2.60.120.330">
    <property type="entry name" value="B-lactam Antibiotic, Isopenicillin N Synthase, Chain"/>
    <property type="match status" value="1"/>
</dbReference>
<dbReference type="SUPFAM" id="SSF51197">
    <property type="entry name" value="Clavaminate synthase-like"/>
    <property type="match status" value="1"/>
</dbReference>
<comment type="caution">
    <text evidence="3">The sequence shown here is derived from an EMBL/GenBank/DDBJ whole genome shotgun (WGS) entry which is preliminary data.</text>
</comment>
<dbReference type="GO" id="GO:0046872">
    <property type="term" value="F:metal ion binding"/>
    <property type="evidence" value="ECO:0007669"/>
    <property type="project" value="UniProtKB-KW"/>
</dbReference>
<dbReference type="InterPro" id="IPR026992">
    <property type="entry name" value="DIOX_N"/>
</dbReference>
<dbReference type="Pfam" id="PF03171">
    <property type="entry name" value="2OG-FeII_Oxy"/>
    <property type="match status" value="1"/>
</dbReference>
<organism evidence="3 4">
    <name type="scientific">Phascolomyces articulosus</name>
    <dbReference type="NCBI Taxonomy" id="60185"/>
    <lineage>
        <taxon>Eukaryota</taxon>
        <taxon>Fungi</taxon>
        <taxon>Fungi incertae sedis</taxon>
        <taxon>Mucoromycota</taxon>
        <taxon>Mucoromycotina</taxon>
        <taxon>Mucoromycetes</taxon>
        <taxon>Mucorales</taxon>
        <taxon>Lichtheimiaceae</taxon>
        <taxon>Phascolomyces</taxon>
    </lineage>
</organism>
<protein>
    <recommendedName>
        <fullName evidence="2">Fe2OG dioxygenase domain-containing protein</fullName>
    </recommendedName>
</protein>
<keyword evidence="4" id="KW-1185">Reference proteome</keyword>
<gene>
    <name evidence="3" type="ORF">BDA99DRAFT_562394</name>
</gene>
<dbReference type="Pfam" id="PF14226">
    <property type="entry name" value="DIOX_N"/>
    <property type="match status" value="1"/>
</dbReference>
<evidence type="ECO:0000313" key="4">
    <source>
        <dbReference type="Proteomes" id="UP001209540"/>
    </source>
</evidence>
<comment type="similarity">
    <text evidence="1">Belongs to the iron/ascorbate-dependent oxidoreductase family.</text>
</comment>
<dbReference type="EMBL" id="JAIXMP010000023">
    <property type="protein sequence ID" value="KAI9255119.1"/>
    <property type="molecule type" value="Genomic_DNA"/>
</dbReference>
<keyword evidence="1" id="KW-0560">Oxidoreductase</keyword>
<sequence length="346" mass="39559">MDTPTFPVIDFSDFENRFEIIAKEILEACHHAGFFCIIHHQGPTSAQFNRIFEMGEKFFQQPIEEKIPFGRTQIRSQGGYVSLTPEELNGESIIYNLNKSEAFDVLPPFGNQELPNAFLENKQELDTFYKDMHSTVTMILEALSFALKIPANPESGANDYLSSRHRYEDSFHTNFFHIQRYPASSKQAKTTNTKQYHCISNNNSNDNIAKKEVIHTAHADNSTITLLSQKDVAGLQVEIDGNWVNVPIIQDAILVNVGDTLHWWTRGYLKAVNHRVLADPELKYKDRYSSGYFINPKSDTLLAGIPSPFIPSKTPFIEDMTTGKELTFEEYITEKFKRMPYKLGND</sequence>
<dbReference type="PRINTS" id="PR00682">
    <property type="entry name" value="IPNSYNTHASE"/>
</dbReference>
<proteinExistence type="inferred from homology"/>
<dbReference type="AlphaFoldDB" id="A0AAD5K4F8"/>
<dbReference type="InterPro" id="IPR027443">
    <property type="entry name" value="IPNS-like_sf"/>
</dbReference>
<evidence type="ECO:0000313" key="3">
    <source>
        <dbReference type="EMBL" id="KAI9255119.1"/>
    </source>
</evidence>
<reference evidence="3" key="2">
    <citation type="submission" date="2023-02" db="EMBL/GenBank/DDBJ databases">
        <authorList>
            <consortium name="DOE Joint Genome Institute"/>
            <person name="Mondo S.J."/>
            <person name="Chang Y."/>
            <person name="Wang Y."/>
            <person name="Ahrendt S."/>
            <person name="Andreopoulos W."/>
            <person name="Barry K."/>
            <person name="Beard J."/>
            <person name="Benny G.L."/>
            <person name="Blankenship S."/>
            <person name="Bonito G."/>
            <person name="Cuomo C."/>
            <person name="Desiro A."/>
            <person name="Gervers K.A."/>
            <person name="Hundley H."/>
            <person name="Kuo A."/>
            <person name="LaButti K."/>
            <person name="Lang B.F."/>
            <person name="Lipzen A."/>
            <person name="O'Donnell K."/>
            <person name="Pangilinan J."/>
            <person name="Reynolds N."/>
            <person name="Sandor L."/>
            <person name="Smith M.W."/>
            <person name="Tsang A."/>
            <person name="Grigoriev I.V."/>
            <person name="Stajich J.E."/>
            <person name="Spatafora J.W."/>
        </authorList>
    </citation>
    <scope>NUCLEOTIDE SEQUENCE</scope>
    <source>
        <strain evidence="3">RSA 2281</strain>
    </source>
</reference>
<evidence type="ECO:0000256" key="1">
    <source>
        <dbReference type="RuleBase" id="RU003682"/>
    </source>
</evidence>
<dbReference type="PROSITE" id="PS51471">
    <property type="entry name" value="FE2OG_OXY"/>
    <property type="match status" value="1"/>
</dbReference>